<dbReference type="InterPro" id="IPR001353">
    <property type="entry name" value="Proteasome_sua/b"/>
</dbReference>
<evidence type="ECO:0000256" key="6">
    <source>
        <dbReference type="ARBA" id="ARBA00022698"/>
    </source>
</evidence>
<evidence type="ECO:0000313" key="9">
    <source>
        <dbReference type="EMBL" id="KAE8302193.1"/>
    </source>
</evidence>
<dbReference type="Gene3D" id="3.60.20.10">
    <property type="entry name" value="Glutamine Phosphoribosylpyrophosphate, subunit 1, domain 1"/>
    <property type="match status" value="1"/>
</dbReference>
<dbReference type="PRINTS" id="PR00141">
    <property type="entry name" value="PROTEASOME"/>
</dbReference>
<evidence type="ECO:0000256" key="5">
    <source>
        <dbReference type="ARBA" id="ARBA00022670"/>
    </source>
</evidence>
<dbReference type="HOGENOM" id="CLU_035750_7_2_1"/>
<dbReference type="SUPFAM" id="SSF56235">
    <property type="entry name" value="N-terminal nucleophile aminohydrolases (Ntn hydrolases)"/>
    <property type="match status" value="1"/>
</dbReference>
<name>A8BGC6_GIAIC</name>
<dbReference type="Pfam" id="PF00227">
    <property type="entry name" value="Proteasome"/>
    <property type="match status" value="1"/>
</dbReference>
<dbReference type="EMBL" id="AACB03000004">
    <property type="protein sequence ID" value="KAE8302193.1"/>
    <property type="molecule type" value="Genomic_DNA"/>
</dbReference>
<comment type="subcellular location">
    <subcellularLocation>
        <location evidence="2">Nucleus</location>
    </subcellularLocation>
</comment>
<dbReference type="InterPro" id="IPR000243">
    <property type="entry name" value="Pept_T1A_subB"/>
</dbReference>
<dbReference type="VEuPathDB" id="GiardiaDB:GL50803_9824"/>
<evidence type="ECO:0000256" key="8">
    <source>
        <dbReference type="ARBA" id="ARBA00022942"/>
    </source>
</evidence>
<sequence length="221" mass="24113">MLVKTVPYTPVNPTLTHSMPPLSLGTTIIVMKYSNGVLLSADTRATMGNLVVDRFIPKVLPITDKIYTCIAGSVSHAQFLVNEVRAHLMTQQMDLHANLNGMDPMVATAANIISIYLHKYREFLHAAFILGGVDNTGFHCINSMIGGSVLEEDYAISGSGGVFIKGLMKELYRPELTRTEAINLAHKLLKTAISLDTKSGGFMRFVAVEQDGLAEEGTRML</sequence>
<dbReference type="GO" id="GO:0019774">
    <property type="term" value="C:proteasome core complex, beta-subunit complex"/>
    <property type="evidence" value="ECO:0007669"/>
    <property type="project" value="UniProtKB-ARBA"/>
</dbReference>
<dbReference type="GeneID" id="5700061"/>
<dbReference type="AlphaFoldDB" id="A8BGC6"/>
<dbReference type="PANTHER" id="PTHR32194:SF0">
    <property type="entry name" value="ATP-DEPENDENT PROTEASE SUBUNIT HSLV"/>
    <property type="match status" value="1"/>
</dbReference>
<dbReference type="GO" id="GO:0004298">
    <property type="term" value="F:threonine-type endopeptidase activity"/>
    <property type="evidence" value="ECO:0007669"/>
    <property type="project" value="UniProtKB-KW"/>
</dbReference>
<dbReference type="GO" id="GO:0005634">
    <property type="term" value="C:nucleus"/>
    <property type="evidence" value="ECO:0007669"/>
    <property type="project" value="UniProtKB-SubCell"/>
</dbReference>
<dbReference type="GO" id="GO:0005737">
    <property type="term" value="C:cytoplasm"/>
    <property type="evidence" value="ECO:0000318"/>
    <property type="project" value="GO_Central"/>
</dbReference>
<keyword evidence="10" id="KW-1185">Reference proteome</keyword>
<accession>A8BGC6</accession>
<dbReference type="RefSeq" id="XP_001707164.1">
    <property type="nucleotide sequence ID" value="XM_001707112.1"/>
</dbReference>
<reference evidence="9 10" key="1">
    <citation type="journal article" date="2007" name="Science">
        <title>Genomic minimalism in the early diverging intestinal parasite Giardia lamblia.</title>
        <authorList>
            <person name="Morrison H.G."/>
            <person name="McArthur A.G."/>
            <person name="Gillin F.D."/>
            <person name="Aley S.B."/>
            <person name="Adam R.D."/>
            <person name="Olsen G.J."/>
            <person name="Best A.A."/>
            <person name="Cande W.Z."/>
            <person name="Chen F."/>
            <person name="Cipriano M.J."/>
            <person name="Davids B.J."/>
            <person name="Dawson S.C."/>
            <person name="Elmendorf H.G."/>
            <person name="Hehl A.B."/>
            <person name="Holder M.E."/>
            <person name="Huse S.M."/>
            <person name="Kim U.U."/>
            <person name="Lasek-Nesselquist E."/>
            <person name="Manning G."/>
            <person name="Nigam A."/>
            <person name="Nixon J.E."/>
            <person name="Palm D."/>
            <person name="Passamaneck N.E."/>
            <person name="Prabhu A."/>
            <person name="Reich C.I."/>
            <person name="Reiner D.S."/>
            <person name="Samuelson J."/>
            <person name="Svard S.G."/>
            <person name="Sogin M.L."/>
        </authorList>
    </citation>
    <scope>NUCLEOTIDE SEQUENCE [LARGE SCALE GENOMIC DNA]</scope>
    <source>
        <strain evidence="9 10">WB C6</strain>
    </source>
</reference>
<organism evidence="9 10">
    <name type="scientific">Giardia intestinalis (strain ATCC 50803 / WB clone C6)</name>
    <name type="common">Giardia lamblia</name>
    <dbReference type="NCBI Taxonomy" id="184922"/>
    <lineage>
        <taxon>Eukaryota</taxon>
        <taxon>Metamonada</taxon>
        <taxon>Diplomonadida</taxon>
        <taxon>Hexamitidae</taxon>
        <taxon>Giardiinae</taxon>
        <taxon>Giardia</taxon>
    </lineage>
</organism>
<dbReference type="EC" id="3.4.25.1" evidence="3"/>
<dbReference type="PROSITE" id="PS51476">
    <property type="entry name" value="PROTEASOME_BETA_2"/>
    <property type="match status" value="1"/>
</dbReference>
<evidence type="ECO:0000256" key="4">
    <source>
        <dbReference type="ARBA" id="ARBA00022490"/>
    </source>
</evidence>
<dbReference type="FunFam" id="3.60.20.10:FF:000130">
    <property type="entry name" value="Proteasome subunit beta type 9"/>
    <property type="match status" value="1"/>
</dbReference>
<dbReference type="STRING" id="184922.A8BGC6"/>
<dbReference type="Proteomes" id="UP000001548">
    <property type="component" value="Unassembled WGS sequence"/>
</dbReference>
<evidence type="ECO:0000256" key="3">
    <source>
        <dbReference type="ARBA" id="ARBA00012039"/>
    </source>
</evidence>
<keyword evidence="4" id="KW-0963">Cytoplasm</keyword>
<evidence type="ECO:0000313" key="10">
    <source>
        <dbReference type="Proteomes" id="UP000001548"/>
    </source>
</evidence>
<comment type="catalytic activity">
    <reaction evidence="1">
        <text>Cleavage of peptide bonds with very broad specificity.</text>
        <dbReference type="EC" id="3.4.25.1"/>
    </reaction>
</comment>
<evidence type="ECO:0000256" key="2">
    <source>
        <dbReference type="ARBA" id="ARBA00004123"/>
    </source>
</evidence>
<evidence type="ECO:0000256" key="7">
    <source>
        <dbReference type="ARBA" id="ARBA00022801"/>
    </source>
</evidence>
<keyword evidence="6" id="KW-0888">Threonine protease</keyword>
<dbReference type="OMA" id="TFIYGYC"/>
<comment type="caution">
    <text evidence="9">The sequence shown here is derived from an EMBL/GenBank/DDBJ whole genome shotgun (WGS) entry which is preliminary data.</text>
</comment>
<evidence type="ECO:0000256" key="1">
    <source>
        <dbReference type="ARBA" id="ARBA00001198"/>
    </source>
</evidence>
<dbReference type="InterPro" id="IPR023333">
    <property type="entry name" value="Proteasome_suB-type"/>
</dbReference>
<dbReference type="PANTHER" id="PTHR32194">
    <property type="entry name" value="METALLOPROTEASE TLDD"/>
    <property type="match status" value="1"/>
</dbReference>
<keyword evidence="7" id="KW-0378">Hydrolase</keyword>
<dbReference type="FunCoup" id="A8BGC6">
    <property type="interactions" value="231"/>
</dbReference>
<keyword evidence="8 9" id="KW-0647">Proteasome</keyword>
<dbReference type="GO" id="GO:0051603">
    <property type="term" value="P:proteolysis involved in protein catabolic process"/>
    <property type="evidence" value="ECO:0000318"/>
    <property type="project" value="GO_Central"/>
</dbReference>
<dbReference type="KEGG" id="gla:GL50803_009824"/>
<proteinExistence type="predicted"/>
<dbReference type="InterPro" id="IPR029055">
    <property type="entry name" value="Ntn_hydrolases_N"/>
</dbReference>
<gene>
    <name evidence="9" type="ORF">GL50803_009824</name>
</gene>
<keyword evidence="5" id="KW-0645">Protease</keyword>
<protein>
    <recommendedName>
        <fullName evidence="3">proteasome endopeptidase complex</fullName>
        <ecNumber evidence="3">3.4.25.1</ecNumber>
    </recommendedName>
</protein>